<gene>
    <name evidence="1" type="ORF">MAE02_49880</name>
</gene>
<accession>A0A512BZA8</accession>
<comment type="caution">
    <text evidence="1">The sequence shown here is derived from an EMBL/GenBank/DDBJ whole genome shotgun (WGS) entry which is preliminary data.</text>
</comment>
<dbReference type="EMBL" id="BJYU01000098">
    <property type="protein sequence ID" value="GEO17292.1"/>
    <property type="molecule type" value="Genomic_DNA"/>
</dbReference>
<organism evidence="1 2">
    <name type="scientific">Microvirga aerophila</name>
    <dbReference type="NCBI Taxonomy" id="670291"/>
    <lineage>
        <taxon>Bacteria</taxon>
        <taxon>Pseudomonadati</taxon>
        <taxon>Pseudomonadota</taxon>
        <taxon>Alphaproteobacteria</taxon>
        <taxon>Hyphomicrobiales</taxon>
        <taxon>Methylobacteriaceae</taxon>
        <taxon>Microvirga</taxon>
    </lineage>
</organism>
<dbReference type="RefSeq" id="WP_147022282.1">
    <property type="nucleotide sequence ID" value="NZ_BJYU01000098.1"/>
</dbReference>
<keyword evidence="2" id="KW-1185">Reference proteome</keyword>
<sequence>MKQTDDEADEALAHIRQSTAAPIQRFLDSIAAARLEETTSRRDRLADGPSRPGLPGVAKGLRRFLEALGVFRKRTLGMKPQARVIRHIRLRR</sequence>
<dbReference type="AlphaFoldDB" id="A0A512BZA8"/>
<reference evidence="1 2" key="1">
    <citation type="submission" date="2019-07" db="EMBL/GenBank/DDBJ databases">
        <title>Whole genome shotgun sequence of Microvirga aerophila NBRC 106136.</title>
        <authorList>
            <person name="Hosoyama A."/>
            <person name="Uohara A."/>
            <person name="Ohji S."/>
            <person name="Ichikawa N."/>
        </authorList>
    </citation>
    <scope>NUCLEOTIDE SEQUENCE [LARGE SCALE GENOMIC DNA]</scope>
    <source>
        <strain evidence="1 2">NBRC 106136</strain>
    </source>
</reference>
<evidence type="ECO:0000313" key="2">
    <source>
        <dbReference type="Proteomes" id="UP000321085"/>
    </source>
</evidence>
<name>A0A512BZA8_9HYPH</name>
<evidence type="ECO:0000313" key="1">
    <source>
        <dbReference type="EMBL" id="GEO17292.1"/>
    </source>
</evidence>
<dbReference type="Proteomes" id="UP000321085">
    <property type="component" value="Unassembled WGS sequence"/>
</dbReference>
<protein>
    <submittedName>
        <fullName evidence="1">Uncharacterized protein</fullName>
    </submittedName>
</protein>
<proteinExistence type="predicted"/>